<name>A0A2I2AB20_9LACO</name>
<accession>A0A2I2AB20</accession>
<dbReference type="AlphaFoldDB" id="A0A2I2AB20"/>
<evidence type="ECO:0000256" key="1">
    <source>
        <dbReference type="SAM" id="Coils"/>
    </source>
</evidence>
<proteinExistence type="predicted"/>
<comment type="caution">
    <text evidence="2">The sequence shown here is derived from an EMBL/GenBank/DDBJ whole genome shotgun (WGS) entry which is preliminary data.</text>
</comment>
<protein>
    <submittedName>
        <fullName evidence="2">Uncharacterized protein</fullName>
    </submittedName>
</protein>
<reference evidence="3" key="1">
    <citation type="submission" date="2017-12" db="EMBL/GenBank/DDBJ databases">
        <authorList>
            <person name="Christensen H."/>
        </authorList>
    </citation>
    <scope>NUCLEOTIDE SEQUENCE [LARGE SCALE GENOMIC DNA]</scope>
    <source>
        <strain evidence="3">268A</strain>
    </source>
</reference>
<dbReference type="EMBL" id="PKGI01000028">
    <property type="protein sequence ID" value="PLA76557.1"/>
    <property type="molecule type" value="Genomic_DNA"/>
</dbReference>
<gene>
    <name evidence="2" type="ORF">CYR79_05890</name>
</gene>
<sequence>MGVSILVKKTTAGLDKELDELIQQSKELEKRRRGLVRTEYAKQCVEIMEQLQFKTKGVFVPDFSILKDILDRGYKLYVANHKEK</sequence>
<evidence type="ECO:0000313" key="3">
    <source>
        <dbReference type="Proteomes" id="UP000234579"/>
    </source>
</evidence>
<organism evidence="2 3">
    <name type="scientific">Ligilactobacillus agilis</name>
    <dbReference type="NCBI Taxonomy" id="1601"/>
    <lineage>
        <taxon>Bacteria</taxon>
        <taxon>Bacillati</taxon>
        <taxon>Bacillota</taxon>
        <taxon>Bacilli</taxon>
        <taxon>Lactobacillales</taxon>
        <taxon>Lactobacillaceae</taxon>
        <taxon>Ligilactobacillus</taxon>
    </lineage>
</organism>
<evidence type="ECO:0000313" key="2">
    <source>
        <dbReference type="EMBL" id="PLA76557.1"/>
    </source>
</evidence>
<feature type="coiled-coil region" evidence="1">
    <location>
        <begin position="11"/>
        <end position="38"/>
    </location>
</feature>
<keyword evidence="1" id="KW-0175">Coiled coil</keyword>
<dbReference type="Proteomes" id="UP000234579">
    <property type="component" value="Unassembled WGS sequence"/>
</dbReference>